<dbReference type="GO" id="GO:0004222">
    <property type="term" value="F:metalloendopeptidase activity"/>
    <property type="evidence" value="ECO:0007669"/>
    <property type="project" value="UniProtKB-EC"/>
</dbReference>
<dbReference type="PRINTS" id="PR00931">
    <property type="entry name" value="MICOLLPTASE"/>
</dbReference>
<evidence type="ECO:0000313" key="11">
    <source>
        <dbReference type="Proteomes" id="UP001321520"/>
    </source>
</evidence>
<keyword evidence="8" id="KW-0862">Zinc</keyword>
<dbReference type="Proteomes" id="UP001321520">
    <property type="component" value="Chromosome"/>
</dbReference>
<dbReference type="PANTHER" id="PTHR13062:SF9">
    <property type="entry name" value="MICROBIAL COLLAGENASE"/>
    <property type="match status" value="1"/>
</dbReference>
<proteinExistence type="predicted"/>
<organism evidence="10 11">
    <name type="scientific">Microbulbifer spongiae</name>
    <dbReference type="NCBI Taxonomy" id="2944933"/>
    <lineage>
        <taxon>Bacteria</taxon>
        <taxon>Pseudomonadati</taxon>
        <taxon>Pseudomonadota</taxon>
        <taxon>Gammaproteobacteria</taxon>
        <taxon>Cellvibrionales</taxon>
        <taxon>Microbulbiferaceae</taxon>
        <taxon>Microbulbifer</taxon>
    </lineage>
</organism>
<dbReference type="PROSITE" id="PS51257">
    <property type="entry name" value="PROKAR_LIPOPROTEIN"/>
    <property type="match status" value="1"/>
</dbReference>
<protein>
    <submittedName>
        <fullName evidence="10">Collagenase</fullName>
        <ecNumber evidence="10">3.4.24.3</ecNumber>
    </submittedName>
</protein>
<keyword evidence="11" id="KW-1185">Reference proteome</keyword>
<evidence type="ECO:0000256" key="8">
    <source>
        <dbReference type="ARBA" id="ARBA00022833"/>
    </source>
</evidence>
<evidence type="ECO:0000256" key="9">
    <source>
        <dbReference type="ARBA" id="ARBA00023049"/>
    </source>
</evidence>
<evidence type="ECO:0000256" key="2">
    <source>
        <dbReference type="ARBA" id="ARBA00004613"/>
    </source>
</evidence>
<evidence type="ECO:0000256" key="1">
    <source>
        <dbReference type="ARBA" id="ARBA00001947"/>
    </source>
</evidence>
<dbReference type="Gene3D" id="1.10.390.20">
    <property type="match status" value="1"/>
</dbReference>
<dbReference type="EMBL" id="CP098023">
    <property type="protein sequence ID" value="WKD48131.1"/>
    <property type="molecule type" value="Genomic_DNA"/>
</dbReference>
<reference evidence="10 11" key="1">
    <citation type="submission" date="2022-05" db="EMBL/GenBank/DDBJ databases">
        <title>Microbulbifer sp. nov., isolated from sponge.</title>
        <authorList>
            <person name="Gao L."/>
        </authorList>
    </citation>
    <scope>NUCLEOTIDE SEQUENCE [LARGE SCALE GENOMIC DNA]</scope>
    <source>
        <strain evidence="10 11">MI-G</strain>
    </source>
</reference>
<evidence type="ECO:0000256" key="6">
    <source>
        <dbReference type="ARBA" id="ARBA00022729"/>
    </source>
</evidence>
<evidence type="ECO:0000256" key="5">
    <source>
        <dbReference type="ARBA" id="ARBA00022723"/>
    </source>
</evidence>
<dbReference type="PANTHER" id="PTHR13062">
    <property type="entry name" value="COLLAGENASE"/>
    <property type="match status" value="1"/>
</dbReference>
<evidence type="ECO:0000256" key="3">
    <source>
        <dbReference type="ARBA" id="ARBA00022525"/>
    </source>
</evidence>
<dbReference type="RefSeq" id="WP_301413748.1">
    <property type="nucleotide sequence ID" value="NZ_CP098023.1"/>
</dbReference>
<evidence type="ECO:0000313" key="10">
    <source>
        <dbReference type="EMBL" id="WKD48131.1"/>
    </source>
</evidence>
<keyword evidence="6" id="KW-0732">Signal</keyword>
<dbReference type="Pfam" id="PF01752">
    <property type="entry name" value="Peptidase_M9"/>
    <property type="match status" value="1"/>
</dbReference>
<accession>A0ABY9E706</accession>
<keyword evidence="7 10" id="KW-0378">Hydrolase</keyword>
<keyword evidence="5" id="KW-0479">Metal-binding</keyword>
<gene>
    <name evidence="10" type="ORF">M8T91_09205</name>
</gene>
<name>A0ABY9E706_9GAMM</name>
<evidence type="ECO:0000256" key="7">
    <source>
        <dbReference type="ARBA" id="ARBA00022801"/>
    </source>
</evidence>
<dbReference type="Gene3D" id="3.40.30.160">
    <property type="entry name" value="Collagenase ColT, N-terminal domain"/>
    <property type="match status" value="1"/>
</dbReference>
<keyword evidence="4" id="KW-0645">Protease</keyword>
<dbReference type="EC" id="3.4.24.3" evidence="10"/>
<dbReference type="InterPro" id="IPR002169">
    <property type="entry name" value="Peptidase_M9A/M9B"/>
</dbReference>
<sequence length="595" mass="68874">MLKHYLFNTLTIPMAIAILSCTASCGKKPESDLLMQLKNPDTELWETGLLHQPKQFAKALDQLDRFTAIAEAKFQDLDALFYYLRAYSYFGPLGAIDDLHWFALDKVLTQLRQHPLFIQRNDQAARLQEHFVVTLYRYYNRSPLSVRLTPHLDSVYGILNRYAPIANGLSEQERYSLLEAYRAIGFLAYEARNTPLIKLALLANIPSTDVLLNNAQSTPEGTGAGFWRLQHALWALGNLRALGGHDDDIVNLDETVWQLLSKDLPFLKPEDQRKLYTRPYLVTSYRGKSACDNEFSGRCHFPEVQSVLPITHSCSPTLLIRANSISEPALAAACDTLLTHESDFHHKLQSRHKPVDKDHNDRLEVVVFDNYSQYNEYASLLFDINTNNGGMFLEGDPGKAGNQARLFAFEAFWTNPDFSIWNLEHEYVHYLDGRFNKRGGFGHFPSHMVWWSEGLANYIAHGDHYDSAERDLRRTRPSEYPTLEQIFSTTYADGTARVYSWSYLAIRFLYQENPDNLVKLATHLREDNFEDYRNQLDQFSQRWQSDFFDWLTATAPTGSNDSTEEKLPRKRYRYLYRNYLQPANLPQTPRHYHHI</sequence>
<keyword evidence="3" id="KW-0964">Secreted</keyword>
<keyword evidence="9" id="KW-0482">Metalloprotease</keyword>
<evidence type="ECO:0000256" key="4">
    <source>
        <dbReference type="ARBA" id="ARBA00022670"/>
    </source>
</evidence>
<comment type="subcellular location">
    <subcellularLocation>
        <location evidence="2">Secreted</location>
    </subcellularLocation>
</comment>
<comment type="cofactor">
    <cofactor evidence="1">
        <name>Zn(2+)</name>
        <dbReference type="ChEBI" id="CHEBI:29105"/>
    </cofactor>
</comment>